<gene>
    <name evidence="2" type="ORF">CWC05_17350</name>
</gene>
<dbReference type="AlphaFoldDB" id="A0A5S3Z094"/>
<reference evidence="3" key="2">
    <citation type="submission" date="2019-06" db="EMBL/GenBank/DDBJ databases">
        <title>Co-occurence of chitin degradation, pigmentation and bioactivity in marine Pseudoalteromonas.</title>
        <authorList>
            <person name="Sonnenschein E.C."/>
            <person name="Bech P.K."/>
        </authorList>
    </citation>
    <scope>NUCLEOTIDE SEQUENCE [LARGE SCALE GENOMIC DNA]</scope>
    <source>
        <strain evidence="3">S2897</strain>
    </source>
</reference>
<evidence type="ECO:0000313" key="3">
    <source>
        <dbReference type="Proteomes" id="UP000305874"/>
    </source>
</evidence>
<dbReference type="PROSITE" id="PS51257">
    <property type="entry name" value="PROKAR_LIPOPROTEIN"/>
    <property type="match status" value="1"/>
</dbReference>
<comment type="caution">
    <text evidence="2">The sequence shown here is derived from an EMBL/GenBank/DDBJ whole genome shotgun (WGS) entry which is preliminary data.</text>
</comment>
<keyword evidence="1" id="KW-0472">Membrane</keyword>
<keyword evidence="1" id="KW-0812">Transmembrane</keyword>
<dbReference type="EMBL" id="PNCG01000021">
    <property type="protein sequence ID" value="TMP85679.1"/>
    <property type="molecule type" value="Genomic_DNA"/>
</dbReference>
<evidence type="ECO:0000256" key="1">
    <source>
        <dbReference type="SAM" id="Phobius"/>
    </source>
</evidence>
<accession>A0A5S3Z094</accession>
<keyword evidence="1" id="KW-1133">Transmembrane helix</keyword>
<dbReference type="Proteomes" id="UP000305874">
    <property type="component" value="Unassembled WGS sequence"/>
</dbReference>
<name>A0A5S3Z094_9GAMM</name>
<evidence type="ECO:0000313" key="2">
    <source>
        <dbReference type="EMBL" id="TMP85679.1"/>
    </source>
</evidence>
<organism evidence="2 3">
    <name type="scientific">Pseudoalteromonas ruthenica</name>
    <dbReference type="NCBI Taxonomy" id="151081"/>
    <lineage>
        <taxon>Bacteria</taxon>
        <taxon>Pseudomonadati</taxon>
        <taxon>Pseudomonadota</taxon>
        <taxon>Gammaproteobacteria</taxon>
        <taxon>Alteromonadales</taxon>
        <taxon>Pseudoalteromonadaceae</taxon>
        <taxon>Pseudoalteromonas</taxon>
    </lineage>
</organism>
<feature type="transmembrane region" description="Helical" evidence="1">
    <location>
        <begin position="21"/>
        <end position="42"/>
    </location>
</feature>
<protein>
    <submittedName>
        <fullName evidence="2">Uncharacterized protein</fullName>
    </submittedName>
</protein>
<sequence length="329" mass="37021">MRAIKVALLKHVHSWVRRFNANIATALFACLAMIIAYCSYAVGALNSWHHQQQQAIAHVKTRIALDAQYIGLPNRLLEVPGDRKRVVHYLKQLNTHLISQGYAIQVHAIAGTTLGNETSNLESFNLVRTGGETFTVTLSPAVMPLSQLLSPWPLLIVLLLSVAMRAWFKTLQSKLDKAREAGTPILERKRLLIDLADKSLRYGEQGRQVQLANKPLCFYLALLEFGIEYPEVTLNQNKEVPQELLDLAHKYFGRLIDLGHTIRKRPNFSNSLEKTLSEIRAALDEVFAADSQDKEPYFPPKAHGEGSRSRVHHYGLRAINGDDFEVIGK</sequence>
<reference evidence="2 3" key="1">
    <citation type="submission" date="2017-12" db="EMBL/GenBank/DDBJ databases">
        <authorList>
            <person name="Paulsen S."/>
            <person name="Gram L.K."/>
        </authorList>
    </citation>
    <scope>NUCLEOTIDE SEQUENCE [LARGE SCALE GENOMIC DNA]</scope>
    <source>
        <strain evidence="2 3">S2897</strain>
    </source>
</reference>
<dbReference type="RefSeq" id="WP_138548968.1">
    <property type="nucleotide sequence ID" value="NZ_PNCG01000021.1"/>
</dbReference>
<feature type="transmembrane region" description="Helical" evidence="1">
    <location>
        <begin position="149"/>
        <end position="168"/>
    </location>
</feature>
<proteinExistence type="predicted"/>